<dbReference type="PIRSF" id="PIRSF000296">
    <property type="entry name" value="SrpA"/>
    <property type="match status" value="1"/>
</dbReference>
<dbReference type="AlphaFoldDB" id="A0A1H8T6P7"/>
<evidence type="ECO:0000313" key="11">
    <source>
        <dbReference type="EMBL" id="SEO86264.1"/>
    </source>
</evidence>
<dbReference type="Pfam" id="PF00199">
    <property type="entry name" value="Catalase"/>
    <property type="match status" value="1"/>
</dbReference>
<dbReference type="PROSITE" id="PS51402">
    <property type="entry name" value="CATALASE_3"/>
    <property type="match status" value="1"/>
</dbReference>
<keyword evidence="12" id="KW-1185">Reference proteome</keyword>
<dbReference type="GO" id="GO:0004096">
    <property type="term" value="F:catalase activity"/>
    <property type="evidence" value="ECO:0007669"/>
    <property type="project" value="InterPro"/>
</dbReference>
<feature type="binding site" description="axial binding residue" evidence="9">
    <location>
        <position position="301"/>
    </location>
    <ligand>
        <name>heme</name>
        <dbReference type="ChEBI" id="CHEBI:30413"/>
    </ligand>
    <ligandPart>
        <name>Fe</name>
        <dbReference type="ChEBI" id="CHEBI:18248"/>
    </ligandPart>
</feature>
<organism evidence="11 12">
    <name type="scientific">Amycolatopsis saalfeldensis</name>
    <dbReference type="NCBI Taxonomy" id="394193"/>
    <lineage>
        <taxon>Bacteria</taxon>
        <taxon>Bacillati</taxon>
        <taxon>Actinomycetota</taxon>
        <taxon>Actinomycetes</taxon>
        <taxon>Pseudonocardiales</taxon>
        <taxon>Pseudonocardiaceae</taxon>
        <taxon>Amycolatopsis</taxon>
    </lineage>
</organism>
<dbReference type="PANTHER" id="PTHR11465:SF9">
    <property type="entry name" value="CATALASE"/>
    <property type="match status" value="1"/>
</dbReference>
<keyword evidence="2 7" id="KW-0575">Peroxidase</keyword>
<dbReference type="STRING" id="394193.SAMN04489732_102442"/>
<dbReference type="Gene3D" id="2.40.180.10">
    <property type="entry name" value="Catalase core domain"/>
    <property type="match status" value="1"/>
</dbReference>
<gene>
    <name evidence="11" type="ORF">SAMN04489732_102442</name>
</gene>
<evidence type="ECO:0000256" key="4">
    <source>
        <dbReference type="ARBA" id="ARBA00022723"/>
    </source>
</evidence>
<evidence type="ECO:0000256" key="3">
    <source>
        <dbReference type="ARBA" id="ARBA00022617"/>
    </source>
</evidence>
<keyword evidence="6 7" id="KW-0408">Iron</keyword>
<dbReference type="GO" id="GO:0020037">
    <property type="term" value="F:heme binding"/>
    <property type="evidence" value="ECO:0007669"/>
    <property type="project" value="InterPro"/>
</dbReference>
<comment type="similarity">
    <text evidence="1 7">Belongs to the catalase family.</text>
</comment>
<evidence type="ECO:0000256" key="8">
    <source>
        <dbReference type="PIRSR" id="PIRSR000296-1"/>
    </source>
</evidence>
<dbReference type="SMART" id="SM01060">
    <property type="entry name" value="Catalase"/>
    <property type="match status" value="1"/>
</dbReference>
<evidence type="ECO:0000259" key="10">
    <source>
        <dbReference type="SMART" id="SM01060"/>
    </source>
</evidence>
<dbReference type="PANTHER" id="PTHR11465">
    <property type="entry name" value="CATALASE"/>
    <property type="match status" value="1"/>
</dbReference>
<evidence type="ECO:0000256" key="2">
    <source>
        <dbReference type="ARBA" id="ARBA00022559"/>
    </source>
</evidence>
<evidence type="ECO:0000256" key="9">
    <source>
        <dbReference type="PIRSR" id="PIRSR000296-2"/>
    </source>
</evidence>
<name>A0A1H8T6P7_9PSEU</name>
<dbReference type="RefSeq" id="WP_091613998.1">
    <property type="nucleotide sequence ID" value="NZ_FOEF01000002.1"/>
</dbReference>
<dbReference type="GO" id="GO:0005737">
    <property type="term" value="C:cytoplasm"/>
    <property type="evidence" value="ECO:0007669"/>
    <property type="project" value="TreeGrafter"/>
</dbReference>
<dbReference type="InterPro" id="IPR024168">
    <property type="entry name" value="Catalase_SrpA-type_pred"/>
</dbReference>
<dbReference type="EMBL" id="FOEF01000002">
    <property type="protein sequence ID" value="SEO86264.1"/>
    <property type="molecule type" value="Genomic_DNA"/>
</dbReference>
<evidence type="ECO:0000256" key="6">
    <source>
        <dbReference type="ARBA" id="ARBA00023004"/>
    </source>
</evidence>
<proteinExistence type="inferred from homology"/>
<dbReference type="OrthoDB" id="255727at2"/>
<dbReference type="Proteomes" id="UP000198582">
    <property type="component" value="Unassembled WGS sequence"/>
</dbReference>
<dbReference type="GO" id="GO:0042744">
    <property type="term" value="P:hydrogen peroxide catabolic process"/>
    <property type="evidence" value="ECO:0007669"/>
    <property type="project" value="TreeGrafter"/>
</dbReference>
<keyword evidence="4 7" id="KW-0479">Metal-binding</keyword>
<comment type="function">
    <text evidence="7">Has an organic peroxide-dependent peroxidase activity.</text>
</comment>
<dbReference type="GO" id="GO:0046872">
    <property type="term" value="F:metal ion binding"/>
    <property type="evidence" value="ECO:0007669"/>
    <property type="project" value="UniProtKB-KW"/>
</dbReference>
<dbReference type="CDD" id="cd08153">
    <property type="entry name" value="srpA_like"/>
    <property type="match status" value="1"/>
</dbReference>
<reference evidence="12" key="1">
    <citation type="submission" date="2016-10" db="EMBL/GenBank/DDBJ databases">
        <authorList>
            <person name="Varghese N."/>
            <person name="Submissions S."/>
        </authorList>
    </citation>
    <scope>NUCLEOTIDE SEQUENCE [LARGE SCALE GENOMIC DNA]</scope>
    <source>
        <strain evidence="12">DSM 44993</strain>
    </source>
</reference>
<keyword evidence="5 7" id="KW-0560">Oxidoreductase</keyword>
<comment type="cofactor">
    <cofactor evidence="7">
        <name>heme</name>
        <dbReference type="ChEBI" id="CHEBI:30413"/>
    </cofactor>
</comment>
<dbReference type="EC" id="1.11.1.-" evidence="7"/>
<evidence type="ECO:0000256" key="7">
    <source>
        <dbReference type="PIRNR" id="PIRNR000296"/>
    </source>
</evidence>
<feature type="domain" description="Catalase core" evidence="10">
    <location>
        <begin position="7"/>
        <end position="312"/>
    </location>
</feature>
<dbReference type="InterPro" id="IPR020835">
    <property type="entry name" value="Catalase_sf"/>
</dbReference>
<dbReference type="InterPro" id="IPR018028">
    <property type="entry name" value="Catalase"/>
</dbReference>
<evidence type="ECO:0000256" key="5">
    <source>
        <dbReference type="ARBA" id="ARBA00023002"/>
    </source>
</evidence>
<dbReference type="SUPFAM" id="SSF56634">
    <property type="entry name" value="Heme-dependent catalase-like"/>
    <property type="match status" value="1"/>
</dbReference>
<dbReference type="GO" id="GO:0042542">
    <property type="term" value="P:response to hydrogen peroxide"/>
    <property type="evidence" value="ECO:0007669"/>
    <property type="project" value="TreeGrafter"/>
</dbReference>
<dbReference type="Gene3D" id="1.20.1280.120">
    <property type="match status" value="1"/>
</dbReference>
<protein>
    <recommendedName>
        <fullName evidence="7">Catalase-related peroxidase</fullName>
        <ecNumber evidence="7">1.11.1.-</ecNumber>
    </recommendedName>
</protein>
<accession>A0A1H8T6P7</accession>
<evidence type="ECO:0000256" key="1">
    <source>
        <dbReference type="ARBA" id="ARBA00005329"/>
    </source>
</evidence>
<keyword evidence="3 7" id="KW-0349">Heme</keyword>
<feature type="active site" evidence="8">
    <location>
        <position position="32"/>
    </location>
</feature>
<evidence type="ECO:0000313" key="12">
    <source>
        <dbReference type="Proteomes" id="UP000198582"/>
    </source>
</evidence>
<dbReference type="InterPro" id="IPR011614">
    <property type="entry name" value="Catalase_core"/>
</dbReference>
<sequence>MTSELPASQLSSSIVDEIEQLKGTFPGYRRAHARGVCYDATFVPSGVAADLTTAAHLGNEPVAATVRFSHTDTDPHLPDADRAVRGFATKFHLPGGGTTDLVTINLDRFIASTPEDFLHLLEAAEPDPATGAPDLAKVQAHVAAHPSAGPALAAAAKLPTPRSYGTTTYWAVHAFLWRGADGVARPVRYRWEPVAGEAVLGEGEGADWSATQLTEELAQRLGEGPVEFTLKVQLGEPGDPTHDSTLVWPAERTEVTAGRLSITAEVADQEHWAAQVFDPTQLTPGIELSDDPVLAARSAIYAVSYDRRSHGR</sequence>